<sequence>MGAGKSTWSQRVASDHHGVHISEDNWLAAHYPAQIETFDDYLRLSRAIKPFMKQHVQQILTSGTNVVRDFPANTVKQRAWFISLCNEIDCPHQLIYLDISDEQCLTQIAKRRLEQPERANFDTEAVFRHVTGFFECPSDHEKLNIVSHKDIGL</sequence>
<dbReference type="AlphaFoldDB" id="A0A917YWS1"/>
<evidence type="ECO:0000313" key="1">
    <source>
        <dbReference type="EMBL" id="GGO69126.1"/>
    </source>
</evidence>
<evidence type="ECO:0000313" key="2">
    <source>
        <dbReference type="Proteomes" id="UP000606935"/>
    </source>
</evidence>
<gene>
    <name evidence="1" type="ORF">GCM10010982_19670</name>
</gene>
<dbReference type="Proteomes" id="UP000606935">
    <property type="component" value="Unassembled WGS sequence"/>
</dbReference>
<comment type="caution">
    <text evidence="1">The sequence shown here is derived from an EMBL/GenBank/DDBJ whole genome shotgun (WGS) entry which is preliminary data.</text>
</comment>
<keyword evidence="1" id="KW-0131">Cell cycle</keyword>
<reference evidence="1" key="2">
    <citation type="submission" date="2020-09" db="EMBL/GenBank/DDBJ databases">
        <authorList>
            <person name="Sun Q."/>
            <person name="Zhou Y."/>
        </authorList>
    </citation>
    <scope>NUCLEOTIDE SEQUENCE</scope>
    <source>
        <strain evidence="1">CGMCC 1.7086</strain>
    </source>
</reference>
<dbReference type="EMBL" id="BMLS01000002">
    <property type="protein sequence ID" value="GGO69126.1"/>
    <property type="molecule type" value="Genomic_DNA"/>
</dbReference>
<keyword evidence="2" id="KW-1185">Reference proteome</keyword>
<keyword evidence="1" id="KW-0132">Cell division</keyword>
<organism evidence="1 2">
    <name type="scientific">Bowmanella pacifica</name>
    <dbReference type="NCBI Taxonomy" id="502051"/>
    <lineage>
        <taxon>Bacteria</taxon>
        <taxon>Pseudomonadati</taxon>
        <taxon>Pseudomonadota</taxon>
        <taxon>Gammaproteobacteria</taxon>
        <taxon>Alteromonadales</taxon>
        <taxon>Alteromonadaceae</taxon>
        <taxon>Bowmanella</taxon>
    </lineage>
</organism>
<dbReference type="Pfam" id="PF13671">
    <property type="entry name" value="AAA_33"/>
    <property type="match status" value="1"/>
</dbReference>
<dbReference type="InterPro" id="IPR027417">
    <property type="entry name" value="P-loop_NTPase"/>
</dbReference>
<dbReference type="Gene3D" id="3.40.50.300">
    <property type="entry name" value="P-loop containing nucleotide triphosphate hydrolases"/>
    <property type="match status" value="1"/>
</dbReference>
<accession>A0A917YWS1</accession>
<name>A0A917YWS1_9ALTE</name>
<protein>
    <submittedName>
        <fullName evidence="1">Cell division protein ZipA</fullName>
    </submittedName>
</protein>
<dbReference type="SUPFAM" id="SSF52540">
    <property type="entry name" value="P-loop containing nucleoside triphosphate hydrolases"/>
    <property type="match status" value="1"/>
</dbReference>
<proteinExistence type="predicted"/>
<reference evidence="1" key="1">
    <citation type="journal article" date="2014" name="Int. J. Syst. Evol. Microbiol.">
        <title>Complete genome sequence of Corynebacterium casei LMG S-19264T (=DSM 44701T), isolated from a smear-ripened cheese.</title>
        <authorList>
            <consortium name="US DOE Joint Genome Institute (JGI-PGF)"/>
            <person name="Walter F."/>
            <person name="Albersmeier A."/>
            <person name="Kalinowski J."/>
            <person name="Ruckert C."/>
        </authorList>
    </citation>
    <scope>NUCLEOTIDE SEQUENCE</scope>
    <source>
        <strain evidence="1">CGMCC 1.7086</strain>
    </source>
</reference>
<dbReference type="GO" id="GO:0051301">
    <property type="term" value="P:cell division"/>
    <property type="evidence" value="ECO:0007669"/>
    <property type="project" value="UniProtKB-KW"/>
</dbReference>